<reference evidence="1" key="1">
    <citation type="submission" date="2020-06" db="EMBL/GenBank/DDBJ databases">
        <title>Draft genome of Bugula neritina, a colonial animal packing powerful symbionts and potential medicines.</title>
        <authorList>
            <person name="Rayko M."/>
        </authorList>
    </citation>
    <scope>NUCLEOTIDE SEQUENCE [LARGE SCALE GENOMIC DNA]</scope>
    <source>
        <strain evidence="1">Kwan_BN1</strain>
    </source>
</reference>
<evidence type="ECO:0000313" key="2">
    <source>
        <dbReference type="Proteomes" id="UP000593567"/>
    </source>
</evidence>
<name>A0A7J7JBV8_BUGNE</name>
<dbReference type="OrthoDB" id="5970526at2759"/>
<sequence>MDAINFGYSMKKIPIPGIKKYLTSFIEMTESVVEHMRWSEFLFLYPNGNSGDTNTHRFTTRKSPPIITELREFEEEIRSLIASIRFQYLQPDQVQQRFTSNDVNNIKKSMQIIVSDDKTFSFYEAIPQDYQATLHKCITKDYRKTNQLSFDNINNEDKKIASSLNLDDRVQAMASRESFKTIEDHKKNFTNCPQYRLINQTKYEMARIGKQILEGINAKLNTFTPINQQKNTHGVLSWSNSINDMQNLTFIKFDIVNFLFQHHTRASTGSFELCNYLV</sequence>
<organism evidence="1 2">
    <name type="scientific">Bugula neritina</name>
    <name type="common">Brown bryozoan</name>
    <name type="synonym">Sertularia neritina</name>
    <dbReference type="NCBI Taxonomy" id="10212"/>
    <lineage>
        <taxon>Eukaryota</taxon>
        <taxon>Metazoa</taxon>
        <taxon>Spiralia</taxon>
        <taxon>Lophotrochozoa</taxon>
        <taxon>Bryozoa</taxon>
        <taxon>Gymnolaemata</taxon>
        <taxon>Cheilostomatida</taxon>
        <taxon>Flustrina</taxon>
        <taxon>Buguloidea</taxon>
        <taxon>Bugulidae</taxon>
        <taxon>Bugula</taxon>
    </lineage>
</organism>
<comment type="caution">
    <text evidence="1">The sequence shown here is derived from an EMBL/GenBank/DDBJ whole genome shotgun (WGS) entry which is preliminary data.</text>
</comment>
<accession>A0A7J7JBV8</accession>
<protein>
    <submittedName>
        <fullName evidence="1">Tor</fullName>
    </submittedName>
</protein>
<keyword evidence="2" id="KW-1185">Reference proteome</keyword>
<dbReference type="AlphaFoldDB" id="A0A7J7JBV8"/>
<gene>
    <name evidence="1" type="ORF">EB796_018830</name>
</gene>
<proteinExistence type="predicted"/>
<dbReference type="Proteomes" id="UP000593567">
    <property type="component" value="Unassembled WGS sequence"/>
</dbReference>
<evidence type="ECO:0000313" key="1">
    <source>
        <dbReference type="EMBL" id="KAF6022848.1"/>
    </source>
</evidence>
<dbReference type="EMBL" id="VXIV02002799">
    <property type="protein sequence ID" value="KAF6022848.1"/>
    <property type="molecule type" value="Genomic_DNA"/>
</dbReference>